<feature type="region of interest" description="Disordered" evidence="3">
    <location>
        <begin position="364"/>
        <end position="384"/>
    </location>
</feature>
<sequence length="462" mass="49894">MSMWRGWTGATQSSLVDPRAGYGLTQAVYDGLMGHRVKDNHVFTARMCAASRCLESSRRDRLFADPVSELLAGWEGMEAPMGSWILIPRTSYGDGVLQRAYHTDARTAARQLVLLGAGMDSRAYRPELNVPELRVFEVDHGENFRVKEAILQHPAVQAAFPLAVASRQVVSTDFAEAGQAEDCQPRWARDLCAAGFDPGVPSSDGGPVACGCAPTIASHWSAGPARSRQSAAPPPPSLAKGAGLSGPCDRDGGGPARIRPEQGRRTESRRRLDDVPHRASADAAGAHDRAAQLPRLRGFSRCHLGFVRQQAHLRGRGALRRRPQRLPGLLEAAGGLLGGAGRRSERQRPAGGPVARAAERLAAEERRGGRSMRARGGRDDVRGGMEVGGQHLSSWPTANPGMEGDAFHGPQPDPVWVSQPRAASRFLLQVRRHERRCSLSSPLAFGVSQLHVETCVVRPCRF</sequence>
<feature type="compositionally biased region" description="Low complexity" evidence="3">
    <location>
        <begin position="221"/>
        <end position="231"/>
    </location>
</feature>
<evidence type="ECO:0000256" key="1">
    <source>
        <dbReference type="ARBA" id="ARBA00022603"/>
    </source>
</evidence>
<feature type="region of interest" description="Disordered" evidence="3">
    <location>
        <begin position="221"/>
        <end position="289"/>
    </location>
</feature>
<evidence type="ECO:0008006" key="6">
    <source>
        <dbReference type="Google" id="ProtNLM"/>
    </source>
</evidence>
<evidence type="ECO:0000256" key="3">
    <source>
        <dbReference type="SAM" id="MobiDB-lite"/>
    </source>
</evidence>
<keyword evidence="2" id="KW-0808">Transferase</keyword>
<reference evidence="4" key="1">
    <citation type="submission" date="2023-10" db="EMBL/GenBank/DDBJ databases">
        <authorList>
            <person name="Chen Y."/>
            <person name="Shah S."/>
            <person name="Dougan E. K."/>
            <person name="Thang M."/>
            <person name="Chan C."/>
        </authorList>
    </citation>
    <scope>NUCLEOTIDE SEQUENCE [LARGE SCALE GENOMIC DNA]</scope>
</reference>
<dbReference type="EMBL" id="CAUYUJ010015654">
    <property type="protein sequence ID" value="CAK0856612.1"/>
    <property type="molecule type" value="Genomic_DNA"/>
</dbReference>
<feature type="compositionally biased region" description="Basic and acidic residues" evidence="3">
    <location>
        <begin position="248"/>
        <end position="289"/>
    </location>
</feature>
<evidence type="ECO:0000256" key="2">
    <source>
        <dbReference type="ARBA" id="ARBA00022679"/>
    </source>
</evidence>
<dbReference type="Pfam" id="PF04072">
    <property type="entry name" value="LCM"/>
    <property type="match status" value="1"/>
</dbReference>
<dbReference type="Proteomes" id="UP001189429">
    <property type="component" value="Unassembled WGS sequence"/>
</dbReference>
<evidence type="ECO:0000313" key="5">
    <source>
        <dbReference type="Proteomes" id="UP001189429"/>
    </source>
</evidence>
<proteinExistence type="predicted"/>
<dbReference type="SUPFAM" id="SSF53335">
    <property type="entry name" value="S-adenosyl-L-methionine-dependent methyltransferases"/>
    <property type="match status" value="1"/>
</dbReference>
<keyword evidence="5" id="KW-1185">Reference proteome</keyword>
<keyword evidence="1" id="KW-0489">Methyltransferase</keyword>
<dbReference type="PANTHER" id="PTHR43619">
    <property type="entry name" value="S-ADENOSYL-L-METHIONINE-DEPENDENT METHYLTRANSFERASE YKTD-RELATED"/>
    <property type="match status" value="1"/>
</dbReference>
<gene>
    <name evidence="4" type="ORF">PCOR1329_LOCUS46978</name>
</gene>
<accession>A0ABN9UBC8</accession>
<dbReference type="InterPro" id="IPR007213">
    <property type="entry name" value="Ppm1/Ppm2/Tcmp"/>
</dbReference>
<dbReference type="Gene3D" id="3.40.50.150">
    <property type="entry name" value="Vaccinia Virus protein VP39"/>
    <property type="match status" value="1"/>
</dbReference>
<organism evidence="4 5">
    <name type="scientific">Prorocentrum cordatum</name>
    <dbReference type="NCBI Taxonomy" id="2364126"/>
    <lineage>
        <taxon>Eukaryota</taxon>
        <taxon>Sar</taxon>
        <taxon>Alveolata</taxon>
        <taxon>Dinophyceae</taxon>
        <taxon>Prorocentrales</taxon>
        <taxon>Prorocentraceae</taxon>
        <taxon>Prorocentrum</taxon>
    </lineage>
</organism>
<evidence type="ECO:0000313" key="4">
    <source>
        <dbReference type="EMBL" id="CAK0856612.1"/>
    </source>
</evidence>
<feature type="region of interest" description="Disordered" evidence="3">
    <location>
        <begin position="337"/>
        <end position="356"/>
    </location>
</feature>
<dbReference type="InterPro" id="IPR029063">
    <property type="entry name" value="SAM-dependent_MTases_sf"/>
</dbReference>
<name>A0ABN9UBC8_9DINO</name>
<comment type="caution">
    <text evidence="4">The sequence shown here is derived from an EMBL/GenBank/DDBJ whole genome shotgun (WGS) entry which is preliminary data.</text>
</comment>
<protein>
    <recommendedName>
        <fullName evidence="6">[Phosphatase 2A protein]-leucine-carboxy methyltransferase 1</fullName>
    </recommendedName>
</protein>
<dbReference type="PANTHER" id="PTHR43619:SF2">
    <property type="entry name" value="S-ADENOSYL-L-METHIONINE-DEPENDENT METHYLTRANSFERASES SUPERFAMILY PROTEIN"/>
    <property type="match status" value="1"/>
</dbReference>